<evidence type="ECO:0000256" key="4">
    <source>
        <dbReference type="ARBA" id="ARBA00012706"/>
    </source>
</evidence>
<evidence type="ECO:0000256" key="1">
    <source>
        <dbReference type="ARBA" id="ARBA00001678"/>
    </source>
</evidence>
<dbReference type="GO" id="GO:0005576">
    <property type="term" value="C:extracellular region"/>
    <property type="evidence" value="ECO:0007669"/>
    <property type="project" value="UniProtKB-SubCell"/>
</dbReference>
<dbReference type="GO" id="GO:0046355">
    <property type="term" value="P:mannan catabolic process"/>
    <property type="evidence" value="ECO:0007669"/>
    <property type="project" value="UniProtKB-ARBA"/>
</dbReference>
<dbReference type="Proteomes" id="UP000027195">
    <property type="component" value="Unassembled WGS sequence"/>
</dbReference>
<dbReference type="InterPro" id="IPR001547">
    <property type="entry name" value="Glyco_hydro_5"/>
</dbReference>
<dbReference type="SUPFAM" id="SSF51445">
    <property type="entry name" value="(Trans)glycosidases"/>
    <property type="match status" value="1"/>
</dbReference>
<keyword evidence="7 11" id="KW-0378">Hydrolase</keyword>
<dbReference type="Pfam" id="PF26410">
    <property type="entry name" value="GH5_mannosidase"/>
    <property type="match status" value="1"/>
</dbReference>
<dbReference type="InterPro" id="IPR045053">
    <property type="entry name" value="MAN-like"/>
</dbReference>
<organism evidence="11 12">
    <name type="scientific">Botryobasidium botryosum (strain FD-172 SS1)</name>
    <dbReference type="NCBI Taxonomy" id="930990"/>
    <lineage>
        <taxon>Eukaryota</taxon>
        <taxon>Fungi</taxon>
        <taxon>Dikarya</taxon>
        <taxon>Basidiomycota</taxon>
        <taxon>Agaricomycotina</taxon>
        <taxon>Agaricomycetes</taxon>
        <taxon>Cantharellales</taxon>
        <taxon>Botryobasidiaceae</taxon>
        <taxon>Botryobasidium</taxon>
    </lineage>
</organism>
<comment type="similarity">
    <text evidence="3">Belongs to the glycosyl hydrolase 5 (cellulase A) family.</text>
</comment>
<feature type="signal peptide" evidence="9">
    <location>
        <begin position="1"/>
        <end position="19"/>
    </location>
</feature>
<dbReference type="PANTHER" id="PTHR31451:SF39">
    <property type="entry name" value="MANNAN ENDO-1,4-BETA-MANNOSIDASE 1"/>
    <property type="match status" value="1"/>
</dbReference>
<dbReference type="InParanoid" id="A0A067M6K1"/>
<dbReference type="Gene3D" id="3.20.20.80">
    <property type="entry name" value="Glycosidases"/>
    <property type="match status" value="1"/>
</dbReference>
<comment type="catalytic activity">
    <reaction evidence="1">
        <text>Random hydrolysis of (1-&gt;4)-beta-D-mannosidic linkages in mannans, galactomannans and glucomannans.</text>
        <dbReference type="EC" id="3.2.1.78"/>
    </reaction>
</comment>
<evidence type="ECO:0000313" key="11">
    <source>
        <dbReference type="EMBL" id="KDQ11378.1"/>
    </source>
</evidence>
<dbReference type="HOGENOM" id="CLU_031603_3_0_1"/>
<protein>
    <recommendedName>
        <fullName evidence="4">mannan endo-1,4-beta-mannosidase</fullName>
        <ecNumber evidence="4">3.2.1.78</ecNumber>
    </recommendedName>
</protein>
<evidence type="ECO:0000313" key="12">
    <source>
        <dbReference type="Proteomes" id="UP000027195"/>
    </source>
</evidence>
<dbReference type="EMBL" id="KL198059">
    <property type="protein sequence ID" value="KDQ11378.1"/>
    <property type="molecule type" value="Genomic_DNA"/>
</dbReference>
<keyword evidence="12" id="KW-1185">Reference proteome</keyword>
<evidence type="ECO:0000256" key="8">
    <source>
        <dbReference type="ARBA" id="ARBA00023295"/>
    </source>
</evidence>
<name>A0A067M6K1_BOTB1</name>
<dbReference type="STRING" id="930990.A0A067M6K1"/>
<keyword evidence="6 9" id="KW-0732">Signal</keyword>
<dbReference type="GO" id="GO:0016985">
    <property type="term" value="F:mannan endo-1,4-beta-mannosidase activity"/>
    <property type="evidence" value="ECO:0007669"/>
    <property type="project" value="UniProtKB-EC"/>
</dbReference>
<feature type="chain" id="PRO_5001641139" description="mannan endo-1,4-beta-mannosidase" evidence="9">
    <location>
        <begin position="20"/>
        <end position="451"/>
    </location>
</feature>
<proteinExistence type="inferred from homology"/>
<dbReference type="EC" id="3.2.1.78" evidence="4"/>
<comment type="subcellular location">
    <subcellularLocation>
        <location evidence="2">Secreted</location>
    </subcellularLocation>
</comment>
<dbReference type="InterPro" id="IPR017853">
    <property type="entry name" value="GH"/>
</dbReference>
<keyword evidence="8" id="KW-0326">Glycosidase</keyword>
<dbReference type="PANTHER" id="PTHR31451">
    <property type="match status" value="1"/>
</dbReference>
<dbReference type="AlphaFoldDB" id="A0A067M6K1"/>
<sequence>MLLTGVCAVALAILPLVCASGINTKKNNAPSFVMTKNNQFFSDGKPFPFTSANAYWLHQLDDVDLENTFSSIGTSGVKVITTLAYDDVVDQPPPFGAPYFQLFQGDKITVNEAGLQRLDTVVKLAEHYELKLMLTLTGNWYPSTKGVPNPKPHGFLSNSYGGADVYVQQLSTSGFHDSFYTDPTIINAFKNYVKTIVTRYVNSTAIFSWQIMDDPQCASTLPASPSCSAQTLATWHDDIYKFIKSIDCNHLIGTGDTWFYNEAAPVYPTKRGGASLRAILARMIKTTRVSTRATPAMDWGGSQLVAQPGVGGMSYRRGDPTQQVIDSGTAFIGQQAANAATWGIPIMLTGFGVVSQSSVACFTPRDSSTVVVPPPGSYIPTDKEQGQIYAAWLAETRNKGFGGTVLYQWNQTCLAKVGTNPIIINENSPNDGYTASPDALAAVELNVQLQA</sequence>
<evidence type="ECO:0000256" key="6">
    <source>
        <dbReference type="ARBA" id="ARBA00022729"/>
    </source>
</evidence>
<dbReference type="OrthoDB" id="406631at2759"/>
<reference evidence="12" key="1">
    <citation type="journal article" date="2014" name="Proc. Natl. Acad. Sci. U.S.A.">
        <title>Extensive sampling of basidiomycete genomes demonstrates inadequacy of the white-rot/brown-rot paradigm for wood decay fungi.</title>
        <authorList>
            <person name="Riley R."/>
            <person name="Salamov A.A."/>
            <person name="Brown D.W."/>
            <person name="Nagy L.G."/>
            <person name="Floudas D."/>
            <person name="Held B.W."/>
            <person name="Levasseur A."/>
            <person name="Lombard V."/>
            <person name="Morin E."/>
            <person name="Otillar R."/>
            <person name="Lindquist E.A."/>
            <person name="Sun H."/>
            <person name="LaButti K.M."/>
            <person name="Schmutz J."/>
            <person name="Jabbour D."/>
            <person name="Luo H."/>
            <person name="Baker S.E."/>
            <person name="Pisabarro A.G."/>
            <person name="Walton J.D."/>
            <person name="Blanchette R.A."/>
            <person name="Henrissat B."/>
            <person name="Martin F."/>
            <person name="Cullen D."/>
            <person name="Hibbett D.S."/>
            <person name="Grigoriev I.V."/>
        </authorList>
    </citation>
    <scope>NUCLEOTIDE SEQUENCE [LARGE SCALE GENOMIC DNA]</scope>
    <source>
        <strain evidence="12">FD-172 SS1</strain>
    </source>
</reference>
<evidence type="ECO:0000256" key="7">
    <source>
        <dbReference type="ARBA" id="ARBA00022801"/>
    </source>
</evidence>
<evidence type="ECO:0000256" key="3">
    <source>
        <dbReference type="ARBA" id="ARBA00005641"/>
    </source>
</evidence>
<evidence type="ECO:0000256" key="5">
    <source>
        <dbReference type="ARBA" id="ARBA00022525"/>
    </source>
</evidence>
<evidence type="ECO:0000256" key="2">
    <source>
        <dbReference type="ARBA" id="ARBA00004613"/>
    </source>
</evidence>
<keyword evidence="5" id="KW-0964">Secreted</keyword>
<evidence type="ECO:0000259" key="10">
    <source>
        <dbReference type="Pfam" id="PF26410"/>
    </source>
</evidence>
<evidence type="ECO:0000256" key="9">
    <source>
        <dbReference type="SAM" id="SignalP"/>
    </source>
</evidence>
<feature type="domain" description="Glycoside hydrolase family 5" evidence="10">
    <location>
        <begin position="31"/>
        <end position="256"/>
    </location>
</feature>
<gene>
    <name evidence="11" type="ORF">BOTBODRAFT_68076</name>
</gene>
<accession>A0A067M6K1</accession>